<feature type="compositionally biased region" description="Polar residues" evidence="6">
    <location>
        <begin position="1253"/>
        <end position="1270"/>
    </location>
</feature>
<accession>A0A9N9XAW6</accession>
<organism evidence="8 9">
    <name type="scientific">Diabrotica balteata</name>
    <name type="common">Banded cucumber beetle</name>
    <dbReference type="NCBI Taxonomy" id="107213"/>
    <lineage>
        <taxon>Eukaryota</taxon>
        <taxon>Metazoa</taxon>
        <taxon>Ecdysozoa</taxon>
        <taxon>Arthropoda</taxon>
        <taxon>Hexapoda</taxon>
        <taxon>Insecta</taxon>
        <taxon>Pterygota</taxon>
        <taxon>Neoptera</taxon>
        <taxon>Endopterygota</taxon>
        <taxon>Coleoptera</taxon>
        <taxon>Polyphaga</taxon>
        <taxon>Cucujiformia</taxon>
        <taxon>Chrysomeloidea</taxon>
        <taxon>Chrysomelidae</taxon>
        <taxon>Galerucinae</taxon>
        <taxon>Diabroticina</taxon>
        <taxon>Diabroticites</taxon>
        <taxon>Diabrotica</taxon>
    </lineage>
</organism>
<feature type="compositionally biased region" description="Polar residues" evidence="6">
    <location>
        <begin position="1322"/>
        <end position="1342"/>
    </location>
</feature>
<feature type="compositionally biased region" description="Polar residues" evidence="6">
    <location>
        <begin position="728"/>
        <end position="750"/>
    </location>
</feature>
<dbReference type="InterPro" id="IPR032675">
    <property type="entry name" value="LRR_dom_sf"/>
</dbReference>
<keyword evidence="9" id="KW-1185">Reference proteome</keyword>
<dbReference type="InterPro" id="IPR001611">
    <property type="entry name" value="Leu-rich_rpt"/>
</dbReference>
<feature type="region of interest" description="Disordered" evidence="6">
    <location>
        <begin position="1591"/>
        <end position="1652"/>
    </location>
</feature>
<evidence type="ECO:0000313" key="8">
    <source>
        <dbReference type="EMBL" id="CAG9832025.1"/>
    </source>
</evidence>
<feature type="region of interest" description="Disordered" evidence="6">
    <location>
        <begin position="856"/>
        <end position="903"/>
    </location>
</feature>
<evidence type="ECO:0000256" key="5">
    <source>
        <dbReference type="ARBA" id="ARBA00023242"/>
    </source>
</evidence>
<proteinExistence type="inferred from homology"/>
<dbReference type="GO" id="GO:0003723">
    <property type="term" value="F:RNA binding"/>
    <property type="evidence" value="ECO:0007669"/>
    <property type="project" value="TreeGrafter"/>
</dbReference>
<feature type="region of interest" description="Disordered" evidence="6">
    <location>
        <begin position="1237"/>
        <end position="1270"/>
    </location>
</feature>
<dbReference type="SUPFAM" id="SSF54427">
    <property type="entry name" value="NTF2-like"/>
    <property type="match status" value="1"/>
</dbReference>
<comment type="subcellular location">
    <subcellularLocation>
        <location evidence="1">Nucleus</location>
    </subcellularLocation>
</comment>
<feature type="region of interest" description="Disordered" evidence="6">
    <location>
        <begin position="614"/>
        <end position="668"/>
    </location>
</feature>
<feature type="compositionally biased region" description="Basic residues" evidence="6">
    <location>
        <begin position="1348"/>
        <end position="1357"/>
    </location>
</feature>
<keyword evidence="4" id="KW-0509">mRNA transport</keyword>
<evidence type="ECO:0000256" key="4">
    <source>
        <dbReference type="ARBA" id="ARBA00022816"/>
    </source>
</evidence>
<dbReference type="InterPro" id="IPR030217">
    <property type="entry name" value="NXF_fam"/>
</dbReference>
<dbReference type="PROSITE" id="PS50177">
    <property type="entry name" value="NTF2_DOMAIN"/>
    <property type="match status" value="1"/>
</dbReference>
<dbReference type="Gene3D" id="3.10.450.50">
    <property type="match status" value="1"/>
</dbReference>
<comment type="similarity">
    <text evidence="2">Belongs to the NXF family.</text>
</comment>
<feature type="region of interest" description="Disordered" evidence="6">
    <location>
        <begin position="1313"/>
        <end position="1377"/>
    </location>
</feature>
<feature type="region of interest" description="Disordered" evidence="6">
    <location>
        <begin position="700"/>
        <end position="781"/>
    </location>
</feature>
<dbReference type="GO" id="GO:0016973">
    <property type="term" value="P:poly(A)+ mRNA export from nucleus"/>
    <property type="evidence" value="ECO:0007669"/>
    <property type="project" value="TreeGrafter"/>
</dbReference>
<gene>
    <name evidence="8" type="ORF">DIABBA_LOCUS5561</name>
</gene>
<feature type="compositionally biased region" description="Polar residues" evidence="6">
    <location>
        <begin position="647"/>
        <end position="666"/>
    </location>
</feature>
<dbReference type="InterPro" id="IPR032710">
    <property type="entry name" value="NTF2-like_dom_sf"/>
</dbReference>
<keyword evidence="5" id="KW-0539">Nucleus</keyword>
<dbReference type="SUPFAM" id="SSF52058">
    <property type="entry name" value="L domain-like"/>
    <property type="match status" value="1"/>
</dbReference>
<feature type="compositionally biased region" description="Polar residues" evidence="6">
    <location>
        <begin position="705"/>
        <end position="719"/>
    </location>
</feature>
<evidence type="ECO:0000256" key="1">
    <source>
        <dbReference type="ARBA" id="ARBA00004123"/>
    </source>
</evidence>
<evidence type="ECO:0000256" key="6">
    <source>
        <dbReference type="SAM" id="MobiDB-lite"/>
    </source>
</evidence>
<dbReference type="EMBL" id="OU898278">
    <property type="protein sequence ID" value="CAG9832025.1"/>
    <property type="molecule type" value="Genomic_DNA"/>
</dbReference>
<feature type="compositionally biased region" description="Basic residues" evidence="6">
    <location>
        <begin position="868"/>
        <end position="887"/>
    </location>
</feature>
<evidence type="ECO:0000313" key="9">
    <source>
        <dbReference type="Proteomes" id="UP001153709"/>
    </source>
</evidence>
<protein>
    <recommendedName>
        <fullName evidence="7">NTF2 domain-containing protein</fullName>
    </recommendedName>
</protein>
<dbReference type="Proteomes" id="UP001153709">
    <property type="component" value="Chromosome 3"/>
</dbReference>
<feature type="domain" description="NTF2" evidence="7">
    <location>
        <begin position="303"/>
        <end position="436"/>
    </location>
</feature>
<evidence type="ECO:0000256" key="2">
    <source>
        <dbReference type="ARBA" id="ARBA00009285"/>
    </source>
</evidence>
<evidence type="ECO:0000256" key="3">
    <source>
        <dbReference type="ARBA" id="ARBA00022448"/>
    </source>
</evidence>
<reference evidence="8" key="1">
    <citation type="submission" date="2022-01" db="EMBL/GenBank/DDBJ databases">
        <authorList>
            <person name="King R."/>
        </authorList>
    </citation>
    <scope>NUCLEOTIDE SEQUENCE</scope>
</reference>
<dbReference type="PANTHER" id="PTHR10662">
    <property type="entry name" value="NUCLEAR RNA EXPORT FACTOR"/>
    <property type="match status" value="1"/>
</dbReference>
<dbReference type="PANTHER" id="PTHR10662:SF22">
    <property type="entry name" value="NUCLEAR RNA EXPORT FACTOR 1"/>
    <property type="match status" value="1"/>
</dbReference>
<feature type="region of interest" description="Disordered" evidence="6">
    <location>
        <begin position="920"/>
        <end position="1053"/>
    </location>
</feature>
<dbReference type="OrthoDB" id="25872at2759"/>
<feature type="compositionally biased region" description="Basic and acidic residues" evidence="6">
    <location>
        <begin position="945"/>
        <end position="983"/>
    </location>
</feature>
<dbReference type="GO" id="GO:0005634">
    <property type="term" value="C:nucleus"/>
    <property type="evidence" value="ECO:0007669"/>
    <property type="project" value="UniProtKB-SubCell"/>
</dbReference>
<dbReference type="PROSITE" id="PS51450">
    <property type="entry name" value="LRR"/>
    <property type="match status" value="1"/>
</dbReference>
<feature type="compositionally biased region" description="Polar residues" evidence="6">
    <location>
        <begin position="1030"/>
        <end position="1041"/>
    </location>
</feature>
<sequence length="1652" mass="187004">MGRSKNHSKGSSSSQKTGSGLSHFTLMASIMTESLVQKLIREIQDHSYYHKFIITNISKDHASRRNILKSIMDVVKIDTFQPLNFYASSQSCSFIATSCLDVIMKIISHRFKIPDCSDRTRCFEFTILVNFVEVKKQQVRRFDGHHLWSVIDKRRTNYTVNLDNFCEESGLDHFYLLEDNRTLFIILQYIAKWNPNEVILSNNYISDLTHFVLLSESVTYLDLNNNLIKDVESLQILSLFRGLKTLDLRGNPVCTRFADAWKYRYEILRICPNLRILDGAPAYENSNLQYKKNFVCSEGAEDLASVFLEHFFTLYDSPDRSGLIPLYNSHALFSVTATIIPNQENSNSVDLRHYGLNSPYAVSKMTDIIKLFAEFPRSYHDPYPMVCDVVLFTRNTACLTVCGIFRELNQVLSFTRSFFFWRIGDLFRITNEQLHVSNATDFQMGWSFAFPVDVKYFGNPLPYYFEQYDRLEQVVCKITKMNVIYARKYLDIILSSYGKLETEVEDQVNRANKAAAFEVVLLWVQLGKMSLNKYLRQKVLEKNSLTVKTTWMTLNKERIKSSNDALPETNSTIEKLYRTSKSTKSTSKTKASKVQSNIIEVTVFPRCVTQKSLNKMAPRHTQKEPSFIMSAPSKEAVKDAPSISRDAPSTSRDAPSTSRDAPSTSRDAIAKVDPLLHLANRMAKDKELALKAIEDLKAKEKSANPVVSNPMVGSTSNLKQRSKEGLQDSISRGNSASSSKQLGSESTSRQSDQKGKLGNEVTSGKYNRRDEQKPSTSVTPVVKGTINNDMIQKIKENIQKEKACTEKLKSMTFEKEKRIAFFENKNKVFTDEFRNYFTEDRDGDPIDVELILSSTDTEVGQSEEPKGKKFRTRKKRKSKAARARARRKLEEQGVSAKVGKKTKKVKKSFRYFNKKIPEDSLTAGFKDSPAVTEKESNPANVKQSQLDDVKQSQLDDVKQSQLDDVKQSQLDDVKQSQLDDVKKQSQITNLKESHVLSEPPNTGKLGSTAEKEEKVQQLEVASASKENLDTETNSSTSQTVEVSGELKRSVEDAEDPAVKKLKLTTDTTTGHNLENVKTEIVPEKIETATEEKIEQTGQNLENVKTEIVPEQIETATEEKMEQTGESQIGNAFKRPRPKLKTKQLSSIKRKQKVDFKQAKCFIPDFKRQLVVILHRMTIEEIKAMVPHQNLPSHFIEFTEEKKAQDVIPKPTEKAEPTVEMKPLKILLSKISVDDIKEASSRASSQPTEEDNMTDNITTSTINPVESNPPTSFQIVKQETTSITKTDDAEQNLIELAPPQIKKETEIETVSAIHPIESDLPTAVSQEETTSNTKSHQVEQNRLSPALRSRGKKGKNKLNVKSSPAKHLLPKTSVQPTEMTDRDVTSIFNPVENKLHSKFKIPKLSEKIADLNSGKTAKGKKNKESRSVLQNYSEDDLSYEKRNVQRITANKAKQNEDGCCSATSSERQMLDNEEIRSIKNDVKHEDKKLLKKTNKKTQMKISTPDSKIKKLIKEEVDTVEIEDIKSTNFDQIKTQNIKLNLISKFKTSPKQQIHESDEEIIAIAEVNSDTTSVTDGLGTNITVKDEKSQNIFESSKTPEIQTEKALPTEASKDSTSAADKSDEEDTKEISFLNMEVNASSDEDDGDILSFLKD</sequence>
<dbReference type="Pfam" id="PF22602">
    <property type="entry name" value="NXF_NTF2"/>
    <property type="match status" value="1"/>
</dbReference>
<dbReference type="Gene3D" id="3.80.10.10">
    <property type="entry name" value="Ribonuclease Inhibitor"/>
    <property type="match status" value="1"/>
</dbReference>
<name>A0A9N9XAW6_DIABA</name>
<evidence type="ECO:0000259" key="7">
    <source>
        <dbReference type="PROSITE" id="PS50177"/>
    </source>
</evidence>
<dbReference type="InterPro" id="IPR018222">
    <property type="entry name" value="Nuclear_transport_factor_2_euk"/>
</dbReference>
<keyword evidence="3" id="KW-0813">Transport</keyword>
<dbReference type="InterPro" id="IPR002075">
    <property type="entry name" value="NTF2_dom"/>
</dbReference>